<dbReference type="GO" id="GO:0016887">
    <property type="term" value="F:ATP hydrolysis activity"/>
    <property type="evidence" value="ECO:0007669"/>
    <property type="project" value="InterPro"/>
</dbReference>
<dbReference type="PANTHER" id="PTHR42711">
    <property type="entry name" value="ABC TRANSPORTER ATP-BINDING PROTEIN"/>
    <property type="match status" value="1"/>
</dbReference>
<dbReference type="InterPro" id="IPR050763">
    <property type="entry name" value="ABC_transporter_ATP-binding"/>
</dbReference>
<evidence type="ECO:0000313" key="6">
    <source>
        <dbReference type="Proteomes" id="UP000034799"/>
    </source>
</evidence>
<dbReference type="CDD" id="cd03267">
    <property type="entry name" value="ABC_NatA_like"/>
    <property type="match status" value="1"/>
</dbReference>
<evidence type="ECO:0000259" key="4">
    <source>
        <dbReference type="PROSITE" id="PS50893"/>
    </source>
</evidence>
<gene>
    <name evidence="5" type="ORF">UT34_C0001G0377</name>
</gene>
<proteinExistence type="predicted"/>
<dbReference type="EMBL" id="LBWK01000001">
    <property type="protein sequence ID" value="KKR06337.1"/>
    <property type="molecule type" value="Genomic_DNA"/>
</dbReference>
<organism evidence="5 6">
    <name type="scientific">candidate division WS6 bacterium GW2011_GWF2_39_15</name>
    <dbReference type="NCBI Taxonomy" id="1619100"/>
    <lineage>
        <taxon>Bacteria</taxon>
        <taxon>Candidatus Dojkabacteria</taxon>
    </lineage>
</organism>
<dbReference type="InterPro" id="IPR003439">
    <property type="entry name" value="ABC_transporter-like_ATP-bd"/>
</dbReference>
<keyword evidence="3" id="KW-0067">ATP-binding</keyword>
<dbReference type="SMART" id="SM00382">
    <property type="entry name" value="AAA"/>
    <property type="match status" value="1"/>
</dbReference>
<dbReference type="Pfam" id="PF00005">
    <property type="entry name" value="ABC_tran"/>
    <property type="match status" value="1"/>
</dbReference>
<feature type="domain" description="ABC transporter" evidence="4">
    <location>
        <begin position="25"/>
        <end position="258"/>
    </location>
</feature>
<dbReference type="GO" id="GO:0005524">
    <property type="term" value="F:ATP binding"/>
    <property type="evidence" value="ECO:0007669"/>
    <property type="project" value="UniProtKB-KW"/>
</dbReference>
<dbReference type="InterPro" id="IPR027417">
    <property type="entry name" value="P-loop_NTPase"/>
</dbReference>
<dbReference type="PATRIC" id="fig|1619100.3.peg.382"/>
<evidence type="ECO:0000313" key="5">
    <source>
        <dbReference type="EMBL" id="KKR06337.1"/>
    </source>
</evidence>
<accession>A0A0G0QXI3</accession>
<name>A0A0G0QXI3_9BACT</name>
<evidence type="ECO:0000256" key="1">
    <source>
        <dbReference type="ARBA" id="ARBA00022448"/>
    </source>
</evidence>
<keyword evidence="1" id="KW-0813">Transport</keyword>
<reference evidence="5 6" key="1">
    <citation type="journal article" date="2015" name="Nature">
        <title>rRNA introns, odd ribosomes, and small enigmatic genomes across a large radiation of phyla.</title>
        <authorList>
            <person name="Brown C.T."/>
            <person name="Hug L.A."/>
            <person name="Thomas B.C."/>
            <person name="Sharon I."/>
            <person name="Castelle C.J."/>
            <person name="Singh A."/>
            <person name="Wilkins M.J."/>
            <person name="Williams K.H."/>
            <person name="Banfield J.F."/>
        </authorList>
    </citation>
    <scope>NUCLEOTIDE SEQUENCE [LARGE SCALE GENOMIC DNA]</scope>
</reference>
<evidence type="ECO:0000256" key="2">
    <source>
        <dbReference type="ARBA" id="ARBA00022741"/>
    </source>
</evidence>
<dbReference type="PROSITE" id="PS50893">
    <property type="entry name" value="ABC_TRANSPORTER_2"/>
    <property type="match status" value="1"/>
</dbReference>
<dbReference type="SUPFAM" id="SSF52540">
    <property type="entry name" value="P-loop containing nucleoside triphosphate hydrolases"/>
    <property type="match status" value="1"/>
</dbReference>
<sequence length="324" mass="36979">MKYDVKVKNLRKEFQIYTKAPGLKGTIKNLFKREYSVVKAVNNVSFSIERGEFVGFIGPNGAGKTTTLKCLSGLLYPTSGEVSVLGYTPWKRESDYLKRIALVMGQKNQLWWDLPAMDSFLLNKEIYEIPDSEFYPRVDDLIDLLNLARVVNIPVRKLSLGERMKCELLSSLLHAPQVLFLDEPTIGLDVVMQKKLRTFFKDYNKKYSTTVMLTSHYMDDVKELCKRVIIIDGGRLIYDGSISSLVNQHAIYRNISFVSAKQIDPEDIKKLGEVVSLNGHVGTIRVKRSDVANVSSKLLKDFPVEDLNIEEMKLENVIRILFDK</sequence>
<protein>
    <recommendedName>
        <fullName evidence="4">ABC transporter domain-containing protein</fullName>
    </recommendedName>
</protein>
<keyword evidence="2" id="KW-0547">Nucleotide-binding</keyword>
<dbReference type="Gene3D" id="3.40.50.300">
    <property type="entry name" value="P-loop containing nucleotide triphosphate hydrolases"/>
    <property type="match status" value="1"/>
</dbReference>
<dbReference type="Proteomes" id="UP000034799">
    <property type="component" value="Unassembled WGS sequence"/>
</dbReference>
<comment type="caution">
    <text evidence="5">The sequence shown here is derived from an EMBL/GenBank/DDBJ whole genome shotgun (WGS) entry which is preliminary data.</text>
</comment>
<dbReference type="STRING" id="1619100.UT34_C0001G0377"/>
<evidence type="ECO:0000256" key="3">
    <source>
        <dbReference type="ARBA" id="ARBA00022840"/>
    </source>
</evidence>
<dbReference type="InterPro" id="IPR003593">
    <property type="entry name" value="AAA+_ATPase"/>
</dbReference>
<dbReference type="PANTHER" id="PTHR42711:SF4">
    <property type="entry name" value="ABC TRANSPORTER RELATED"/>
    <property type="match status" value="1"/>
</dbReference>
<dbReference type="AlphaFoldDB" id="A0A0G0QXI3"/>